<dbReference type="AlphaFoldDB" id="J9PCE7"/>
<keyword evidence="1" id="KW-0472">Membrane</keyword>
<reference evidence="3" key="1">
    <citation type="journal article" date="2012" name="Gene">
        <title>A unique tRNA gene family and a novel, highly expressed ORF in the mitochondrial genome of the silver-lip pearl oyster, Pinctada maxima (Bivalvia: Pteriidae).</title>
        <authorList>
            <person name="Wu X."/>
            <person name="Li X."/>
            <person name="Li L."/>
            <person name="Yu Z."/>
        </authorList>
    </citation>
    <scope>NUCLEOTIDE SEQUENCE</scope>
</reference>
<organism evidence="3">
    <name type="scientific">Pinctada maxima</name>
    <name type="common">Silver-lipped pearl oyster</name>
    <name type="synonym">White-lipped pearl oyster</name>
    <dbReference type="NCBI Taxonomy" id="104660"/>
    <lineage>
        <taxon>Eukaryota</taxon>
        <taxon>Metazoa</taxon>
        <taxon>Spiralia</taxon>
        <taxon>Lophotrochozoa</taxon>
        <taxon>Mollusca</taxon>
        <taxon>Bivalvia</taxon>
        <taxon>Autobranchia</taxon>
        <taxon>Pteriomorphia</taxon>
        <taxon>Pterioida</taxon>
        <taxon>Pterioidea</taxon>
        <taxon>Pteriidae</taxon>
        <taxon>Pinctada</taxon>
    </lineage>
</organism>
<feature type="transmembrane region" description="Helical" evidence="1">
    <location>
        <begin position="43"/>
        <end position="68"/>
    </location>
</feature>
<name>J9PCE7_PINMA</name>
<feature type="chain" id="PRO_5003827284" evidence="2">
    <location>
        <begin position="18"/>
        <end position="90"/>
    </location>
</feature>
<evidence type="ECO:0000313" key="3">
    <source>
        <dbReference type="EMBL" id="ACV92168.1"/>
    </source>
</evidence>
<accession>J9PCE7</accession>
<gene>
    <name evidence="3" type="primary">nad4L</name>
</gene>
<keyword evidence="1" id="KW-1133">Transmembrane helix</keyword>
<sequence length="90" mass="9549">MGLVIFLLSVYFLCSEGSGKTLITMMVLELLAVSSAGVYAFSGGNMGFLFVIFCMMGVEVSVLVSIFVSVVRHKGDTRVTGASLDGVEWG</sequence>
<geneLocation type="mitochondrion" evidence="3"/>
<evidence type="ECO:0000256" key="2">
    <source>
        <dbReference type="SAM" id="SignalP"/>
    </source>
</evidence>
<proteinExistence type="predicted"/>
<feature type="signal peptide" evidence="2">
    <location>
        <begin position="1"/>
        <end position="17"/>
    </location>
</feature>
<keyword evidence="1" id="KW-0812">Transmembrane</keyword>
<evidence type="ECO:0000256" key="1">
    <source>
        <dbReference type="SAM" id="Phobius"/>
    </source>
</evidence>
<dbReference type="EMBL" id="GQ452847">
    <property type="protein sequence ID" value="ACV92168.1"/>
    <property type="molecule type" value="Genomic_DNA"/>
</dbReference>
<protein>
    <submittedName>
        <fullName evidence="3">NADH dehydrogenase subunit 4L</fullName>
    </submittedName>
</protein>
<keyword evidence="2" id="KW-0732">Signal</keyword>
<keyword evidence="3" id="KW-0496">Mitochondrion</keyword>